<evidence type="ECO:0008006" key="3">
    <source>
        <dbReference type="Google" id="ProtNLM"/>
    </source>
</evidence>
<name>A0A942Z722_9FIRM</name>
<dbReference type="EMBL" id="WSFT01000029">
    <property type="protein sequence ID" value="MBS4538207.1"/>
    <property type="molecule type" value="Genomic_DNA"/>
</dbReference>
<dbReference type="AlphaFoldDB" id="A0A942Z722"/>
<reference evidence="1" key="1">
    <citation type="submission" date="2019-12" db="EMBL/GenBank/DDBJ databases">
        <title>Clostridiaceae gen. nov. sp. nov., isolated from sediment in Xinjiang, China.</title>
        <authorList>
            <person name="Zhang R."/>
        </authorList>
    </citation>
    <scope>NUCLEOTIDE SEQUENCE</scope>
    <source>
        <strain evidence="1">D2Q-11</strain>
    </source>
</reference>
<evidence type="ECO:0000313" key="1">
    <source>
        <dbReference type="EMBL" id="MBS4538207.1"/>
    </source>
</evidence>
<dbReference type="Proteomes" id="UP000724672">
    <property type="component" value="Unassembled WGS sequence"/>
</dbReference>
<evidence type="ECO:0000313" key="2">
    <source>
        <dbReference type="Proteomes" id="UP000724672"/>
    </source>
</evidence>
<sequence length="121" mass="14025">MAKLSKKKQNELIDEEINKMLDLFKDISEDKKELAMRLIERVAFMTITLQILEDNIKTKGPTYNFVQGSQKMIVENPSQKSYNTMINRYTTAYDKLINLLPKEPKGDVGDGFEKFVNSRTD</sequence>
<gene>
    <name evidence="1" type="ORF">GOQ27_07015</name>
</gene>
<organism evidence="1 2">
    <name type="scientific">Anaeromonas frigoriresistens</name>
    <dbReference type="NCBI Taxonomy" id="2683708"/>
    <lineage>
        <taxon>Bacteria</taxon>
        <taxon>Bacillati</taxon>
        <taxon>Bacillota</taxon>
        <taxon>Tissierellia</taxon>
        <taxon>Tissierellales</taxon>
        <taxon>Thermohalobacteraceae</taxon>
        <taxon>Anaeromonas</taxon>
    </lineage>
</organism>
<comment type="caution">
    <text evidence="1">The sequence shown here is derived from an EMBL/GenBank/DDBJ whole genome shotgun (WGS) entry which is preliminary data.</text>
</comment>
<protein>
    <recommendedName>
        <fullName evidence="3">Phage protein</fullName>
    </recommendedName>
</protein>
<accession>A0A942Z722</accession>
<proteinExistence type="predicted"/>
<dbReference type="RefSeq" id="WP_203366135.1">
    <property type="nucleotide sequence ID" value="NZ_WSFT01000029.1"/>
</dbReference>
<keyword evidence="2" id="KW-1185">Reference proteome</keyword>